<sequence length="83" mass="9487">MTASWAVHLARLLRLDEITPVTVPTVTQEAARDLVRAREDCRGDLMRARHRLSKLLLRHGIVYDEGRAFNISPELFPGKKHLT</sequence>
<evidence type="ECO:0000313" key="1">
    <source>
        <dbReference type="EMBL" id="WOQ70388.1"/>
    </source>
</evidence>
<reference evidence="1 2" key="1">
    <citation type="submission" date="2023-10" db="EMBL/GenBank/DDBJ databases">
        <title>Y20.</title>
        <authorList>
            <person name="Zhang G."/>
            <person name="Ding Y."/>
        </authorList>
    </citation>
    <scope>NUCLEOTIDE SEQUENCE [LARGE SCALE GENOMIC DNA]</scope>
    <source>
        <strain evidence="1 2">Y20</strain>
    </source>
</reference>
<name>A0AAU0MIU1_9MICO</name>
<accession>A0AAU0MIU1</accession>
<dbReference type="Proteomes" id="UP001329313">
    <property type="component" value="Chromosome"/>
</dbReference>
<proteinExistence type="predicted"/>
<organism evidence="1 2">
    <name type="scientific">Microbacterium limosum</name>
    <dbReference type="NCBI Taxonomy" id="3079935"/>
    <lineage>
        <taxon>Bacteria</taxon>
        <taxon>Bacillati</taxon>
        <taxon>Actinomycetota</taxon>
        <taxon>Actinomycetes</taxon>
        <taxon>Micrococcales</taxon>
        <taxon>Microbacteriaceae</taxon>
        <taxon>Microbacterium</taxon>
    </lineage>
</organism>
<dbReference type="KEGG" id="mliy:RYJ27_04050"/>
<dbReference type="EMBL" id="CP137080">
    <property type="protein sequence ID" value="WOQ70388.1"/>
    <property type="molecule type" value="Genomic_DNA"/>
</dbReference>
<evidence type="ECO:0000313" key="2">
    <source>
        <dbReference type="Proteomes" id="UP001329313"/>
    </source>
</evidence>
<gene>
    <name evidence="1" type="ORF">RYJ27_04050</name>
</gene>
<dbReference type="AlphaFoldDB" id="A0AAU0MIU1"/>
<keyword evidence="2" id="KW-1185">Reference proteome</keyword>
<protein>
    <submittedName>
        <fullName evidence="1">Uncharacterized protein</fullName>
    </submittedName>
</protein>